<dbReference type="InParanoid" id="A0A059D208"/>
<evidence type="ECO:0000313" key="1">
    <source>
        <dbReference type="EMBL" id="KCW84260.1"/>
    </source>
</evidence>
<accession>A0A059D208</accession>
<dbReference type="AlphaFoldDB" id="A0A059D208"/>
<protein>
    <submittedName>
        <fullName evidence="1">Uncharacterized protein</fullName>
    </submittedName>
</protein>
<gene>
    <name evidence="1" type="ORF">EUGRSUZ_B01118</name>
</gene>
<dbReference type="EMBL" id="KK198754">
    <property type="protein sequence ID" value="KCW84260.1"/>
    <property type="molecule type" value="Genomic_DNA"/>
</dbReference>
<sequence length="75" mass="8441">MVPETPMTSTVNAARPEPFAVEPEALAIILPTPQQTHQEMIHGWMIIASQIRGRGLNKPSYCFSLRRRKTKVPIT</sequence>
<organism evidence="1">
    <name type="scientific">Eucalyptus grandis</name>
    <name type="common">Flooded gum</name>
    <dbReference type="NCBI Taxonomy" id="71139"/>
    <lineage>
        <taxon>Eukaryota</taxon>
        <taxon>Viridiplantae</taxon>
        <taxon>Streptophyta</taxon>
        <taxon>Embryophyta</taxon>
        <taxon>Tracheophyta</taxon>
        <taxon>Spermatophyta</taxon>
        <taxon>Magnoliopsida</taxon>
        <taxon>eudicotyledons</taxon>
        <taxon>Gunneridae</taxon>
        <taxon>Pentapetalae</taxon>
        <taxon>rosids</taxon>
        <taxon>malvids</taxon>
        <taxon>Myrtales</taxon>
        <taxon>Myrtaceae</taxon>
        <taxon>Myrtoideae</taxon>
        <taxon>Eucalypteae</taxon>
        <taxon>Eucalyptus</taxon>
    </lineage>
</organism>
<name>A0A059D208_EUCGR</name>
<dbReference type="Gramene" id="KCW84260">
    <property type="protein sequence ID" value="KCW84260"/>
    <property type="gene ID" value="EUGRSUZ_B01118"/>
</dbReference>
<reference evidence="1" key="1">
    <citation type="submission" date="2013-07" db="EMBL/GenBank/DDBJ databases">
        <title>The genome of Eucalyptus grandis.</title>
        <authorList>
            <person name="Schmutz J."/>
            <person name="Hayes R."/>
            <person name="Myburg A."/>
            <person name="Tuskan G."/>
            <person name="Grattapaglia D."/>
            <person name="Rokhsar D.S."/>
        </authorList>
    </citation>
    <scope>NUCLEOTIDE SEQUENCE</scope>
    <source>
        <tissue evidence="1">Leaf extractions</tissue>
    </source>
</reference>
<proteinExistence type="predicted"/>